<dbReference type="Pfam" id="PF13561">
    <property type="entry name" value="adh_short_C2"/>
    <property type="match status" value="1"/>
</dbReference>
<dbReference type="PRINTS" id="PR00081">
    <property type="entry name" value="GDHRDH"/>
</dbReference>
<dbReference type="PANTHER" id="PTHR43477">
    <property type="entry name" value="DIHYDROANTICAPSIN 7-DEHYDROGENASE"/>
    <property type="match status" value="1"/>
</dbReference>
<dbReference type="Proteomes" id="UP000730482">
    <property type="component" value="Unassembled WGS sequence"/>
</dbReference>
<proteinExistence type="inferred from homology"/>
<dbReference type="RefSeq" id="WP_212008910.1">
    <property type="nucleotide sequence ID" value="NZ_JAAFYZ010000026.1"/>
</dbReference>
<evidence type="ECO:0000256" key="1">
    <source>
        <dbReference type="ARBA" id="ARBA00006484"/>
    </source>
</evidence>
<dbReference type="SMART" id="SM00822">
    <property type="entry name" value="PKS_KR"/>
    <property type="match status" value="1"/>
</dbReference>
<accession>A0ABS5KMM1</accession>
<evidence type="ECO:0000313" key="4">
    <source>
        <dbReference type="EMBL" id="MBS2547309.1"/>
    </source>
</evidence>
<name>A0ABS5KMM1_9ACTN</name>
<reference evidence="4 5" key="1">
    <citation type="submission" date="2020-02" db="EMBL/GenBank/DDBJ databases">
        <title>Acidophilic actinobacteria isolated from forest soil.</title>
        <authorList>
            <person name="Golinska P."/>
        </authorList>
    </citation>
    <scope>NUCLEOTIDE SEQUENCE [LARGE SCALE GENOMIC DNA]</scope>
    <source>
        <strain evidence="4 5">NL8</strain>
    </source>
</reference>
<dbReference type="PANTHER" id="PTHR43477:SF1">
    <property type="entry name" value="DIHYDROANTICAPSIN 7-DEHYDROGENASE"/>
    <property type="match status" value="1"/>
</dbReference>
<keyword evidence="2" id="KW-0560">Oxidoreductase</keyword>
<dbReference type="InterPro" id="IPR057326">
    <property type="entry name" value="KR_dom"/>
</dbReference>
<gene>
    <name evidence="4" type="ORF">KGQ19_10530</name>
</gene>
<feature type="domain" description="Ketoreductase" evidence="3">
    <location>
        <begin position="11"/>
        <end position="184"/>
    </location>
</feature>
<dbReference type="InterPro" id="IPR002347">
    <property type="entry name" value="SDR_fam"/>
</dbReference>
<organism evidence="4 5">
    <name type="scientific">Catenulispora pinistramenti</name>
    <dbReference type="NCBI Taxonomy" id="2705254"/>
    <lineage>
        <taxon>Bacteria</taxon>
        <taxon>Bacillati</taxon>
        <taxon>Actinomycetota</taxon>
        <taxon>Actinomycetes</taxon>
        <taxon>Catenulisporales</taxon>
        <taxon>Catenulisporaceae</taxon>
        <taxon>Catenulispora</taxon>
    </lineage>
</organism>
<dbReference type="InterPro" id="IPR051122">
    <property type="entry name" value="SDR_DHRS6-like"/>
</dbReference>
<keyword evidence="5" id="KW-1185">Reference proteome</keyword>
<sequence>MKMNAMLRKDAHLLVIGGARGLGFELARAAAGQGARVTVTGRDAHAAEARAAELGPRARGLACDLSDDAALRRLFTGIDVVDHLVITAIERDKNTVADFRADAAARMMLIKTVGYANAVAHALPKLDPDGSVVLFSGLSMWRPSPGSTTMSMANSAVIGLVNSLAVELAPVRVNAITPGSVAGTEAIDNADPVMAEFFETQRQRTPAKRLPAPGDIVAAVLFLLTCPGVTGENLVVDAGAHLL</sequence>
<evidence type="ECO:0000313" key="5">
    <source>
        <dbReference type="Proteomes" id="UP000730482"/>
    </source>
</evidence>
<dbReference type="SUPFAM" id="SSF51735">
    <property type="entry name" value="NAD(P)-binding Rossmann-fold domains"/>
    <property type="match status" value="1"/>
</dbReference>
<dbReference type="CDD" id="cd05233">
    <property type="entry name" value="SDR_c"/>
    <property type="match status" value="1"/>
</dbReference>
<dbReference type="EMBL" id="JAAFYZ010000026">
    <property type="protein sequence ID" value="MBS2547309.1"/>
    <property type="molecule type" value="Genomic_DNA"/>
</dbReference>
<comment type="similarity">
    <text evidence="1">Belongs to the short-chain dehydrogenases/reductases (SDR) family.</text>
</comment>
<protein>
    <submittedName>
        <fullName evidence="4">SDR family oxidoreductase</fullName>
    </submittedName>
</protein>
<evidence type="ECO:0000259" key="3">
    <source>
        <dbReference type="SMART" id="SM00822"/>
    </source>
</evidence>
<dbReference type="Gene3D" id="3.40.50.720">
    <property type="entry name" value="NAD(P)-binding Rossmann-like Domain"/>
    <property type="match status" value="1"/>
</dbReference>
<dbReference type="InterPro" id="IPR036291">
    <property type="entry name" value="NAD(P)-bd_dom_sf"/>
</dbReference>
<evidence type="ECO:0000256" key="2">
    <source>
        <dbReference type="ARBA" id="ARBA00023002"/>
    </source>
</evidence>
<comment type="caution">
    <text evidence="4">The sequence shown here is derived from an EMBL/GenBank/DDBJ whole genome shotgun (WGS) entry which is preliminary data.</text>
</comment>